<reference evidence="2" key="1">
    <citation type="journal article" date="2022" name="Int. J. Mol. Sci.">
        <title>Draft Genome of Tanacetum Coccineum: Genomic Comparison of Closely Related Tanacetum-Family Plants.</title>
        <authorList>
            <person name="Yamashiro T."/>
            <person name="Shiraishi A."/>
            <person name="Nakayama K."/>
            <person name="Satake H."/>
        </authorList>
    </citation>
    <scope>NUCLEOTIDE SEQUENCE</scope>
</reference>
<reference evidence="2" key="2">
    <citation type="submission" date="2022-01" db="EMBL/GenBank/DDBJ databases">
        <authorList>
            <person name="Yamashiro T."/>
            <person name="Shiraishi A."/>
            <person name="Satake H."/>
            <person name="Nakayama K."/>
        </authorList>
    </citation>
    <scope>NUCLEOTIDE SEQUENCE</scope>
</reference>
<dbReference type="InterPro" id="IPR021109">
    <property type="entry name" value="Peptidase_aspartic_dom_sf"/>
</dbReference>
<feature type="compositionally biased region" description="Polar residues" evidence="1">
    <location>
        <begin position="139"/>
        <end position="156"/>
    </location>
</feature>
<dbReference type="EMBL" id="BQNB010009218">
    <property type="protein sequence ID" value="GJS60394.1"/>
    <property type="molecule type" value="Genomic_DNA"/>
</dbReference>
<evidence type="ECO:0000313" key="3">
    <source>
        <dbReference type="Proteomes" id="UP001151760"/>
    </source>
</evidence>
<feature type="region of interest" description="Disordered" evidence="1">
    <location>
        <begin position="65"/>
        <end position="118"/>
    </location>
</feature>
<keyword evidence="3" id="KW-1185">Reference proteome</keyword>
<feature type="region of interest" description="Disordered" evidence="1">
    <location>
        <begin position="139"/>
        <end position="175"/>
    </location>
</feature>
<dbReference type="GO" id="GO:0003964">
    <property type="term" value="F:RNA-directed DNA polymerase activity"/>
    <property type="evidence" value="ECO:0007669"/>
    <property type="project" value="UniProtKB-KW"/>
</dbReference>
<dbReference type="Proteomes" id="UP001151760">
    <property type="component" value="Unassembled WGS sequence"/>
</dbReference>
<evidence type="ECO:0000256" key="1">
    <source>
        <dbReference type="SAM" id="MobiDB-lite"/>
    </source>
</evidence>
<feature type="compositionally biased region" description="Low complexity" evidence="1">
    <location>
        <begin position="73"/>
        <end position="94"/>
    </location>
</feature>
<keyword evidence="2" id="KW-0695">RNA-directed DNA polymerase</keyword>
<gene>
    <name evidence="2" type="ORF">Tco_0655178</name>
</gene>
<name>A0ABQ4X599_9ASTR</name>
<protein>
    <submittedName>
        <fullName evidence="2">Reverse transcriptase domain-containing protein</fullName>
    </submittedName>
</protein>
<proteinExistence type="predicted"/>
<keyword evidence="2" id="KW-0548">Nucleotidyltransferase</keyword>
<comment type="caution">
    <text evidence="2">The sequence shown here is derived from an EMBL/GenBank/DDBJ whole genome shotgun (WGS) entry which is preliminary data.</text>
</comment>
<dbReference type="PANTHER" id="PTHR33067">
    <property type="entry name" value="RNA-DIRECTED DNA POLYMERASE-RELATED"/>
    <property type="match status" value="1"/>
</dbReference>
<sequence length="528" mass="57606">MSTSSSTPAVSSDVAELKDMVRALILDRKNQTPASAPVKAVEQSCSGLSTTDGLNKVGPPGFPPIQNPHANSQNNFNRGNNFNQNRGNNFNQGQIYRPPVNQPVAHQGPAPQTHGVSKTDFERYVTANDAVLRNMQNQASTSVGTLPGNTVYQPNGRSKKDTMPPANNGSTEDVQPPVVQIQSRNPNPEPNVLLLDLSFEISFNDALMLMPKFGFDVKTLIGNKEKLSELARTPLNENCSAVILNKLPKKLGDPGRFLIPCEFTGITTCNALADLGASINLMPYSVWNNLSLPELTPTCMTLELADRSITKPIGIAEDVFVNVGKFQFPADFVVVDFEPDPRVPLILGRCFLTPVIALIDVYEGEITLRVGKEAITFNLDQTSRYTADYNHMTVNKIDVVDMACDEYSQEVLGFSNVIASGNPTPYFEPIVSTASPNLTPFGDSDIDFSEEADSKELKLCEAKTVESSVDEPPEVELKELPPHLEYAFLEGDDKLPVIIAKDLKDEEKALFSRFSSPTSEPSLGNSPI</sequence>
<dbReference type="Gene3D" id="2.40.70.10">
    <property type="entry name" value="Acid Proteases"/>
    <property type="match status" value="1"/>
</dbReference>
<evidence type="ECO:0000313" key="2">
    <source>
        <dbReference type="EMBL" id="GJS60394.1"/>
    </source>
</evidence>
<accession>A0ABQ4X599</accession>
<dbReference type="PANTHER" id="PTHR33067:SF35">
    <property type="entry name" value="ASPARTIC PEPTIDASE DDI1-TYPE DOMAIN-CONTAINING PROTEIN"/>
    <property type="match status" value="1"/>
</dbReference>
<organism evidence="2 3">
    <name type="scientific">Tanacetum coccineum</name>
    <dbReference type="NCBI Taxonomy" id="301880"/>
    <lineage>
        <taxon>Eukaryota</taxon>
        <taxon>Viridiplantae</taxon>
        <taxon>Streptophyta</taxon>
        <taxon>Embryophyta</taxon>
        <taxon>Tracheophyta</taxon>
        <taxon>Spermatophyta</taxon>
        <taxon>Magnoliopsida</taxon>
        <taxon>eudicotyledons</taxon>
        <taxon>Gunneridae</taxon>
        <taxon>Pentapetalae</taxon>
        <taxon>asterids</taxon>
        <taxon>campanulids</taxon>
        <taxon>Asterales</taxon>
        <taxon>Asteraceae</taxon>
        <taxon>Asteroideae</taxon>
        <taxon>Anthemideae</taxon>
        <taxon>Anthemidinae</taxon>
        <taxon>Tanacetum</taxon>
    </lineage>
</organism>
<keyword evidence="2" id="KW-0808">Transferase</keyword>
<dbReference type="CDD" id="cd00303">
    <property type="entry name" value="retropepsin_like"/>
    <property type="match status" value="1"/>
</dbReference>